<comment type="subcellular location">
    <subcellularLocation>
        <location evidence="1">Membrane</location>
        <topology evidence="1">Single-pass membrane protein</topology>
    </subcellularLocation>
</comment>
<keyword evidence="10" id="KW-0325">Glycoprotein</keyword>
<dbReference type="Pfam" id="PF00560">
    <property type="entry name" value="LRR_1"/>
    <property type="match status" value="3"/>
</dbReference>
<keyword evidence="14" id="KW-1185">Reference proteome</keyword>
<dbReference type="InterPro" id="IPR002035">
    <property type="entry name" value="VWF_A"/>
</dbReference>
<dbReference type="Gene3D" id="3.80.10.10">
    <property type="entry name" value="Ribonuclease Inhibitor"/>
    <property type="match status" value="1"/>
</dbReference>
<evidence type="ECO:0000256" key="6">
    <source>
        <dbReference type="ARBA" id="ARBA00022989"/>
    </source>
</evidence>
<evidence type="ECO:0000256" key="3">
    <source>
        <dbReference type="ARBA" id="ARBA00022692"/>
    </source>
</evidence>
<gene>
    <name evidence="13" type="ORF">DI487_00015</name>
</gene>
<dbReference type="PROSITE" id="PS50835">
    <property type="entry name" value="IG_LIKE"/>
    <property type="match status" value="1"/>
</dbReference>
<proteinExistence type="predicted"/>
<organism evidence="13 14">
    <name type="scientific">Flavobacterium sediminis</name>
    <dbReference type="NCBI Taxonomy" id="2201181"/>
    <lineage>
        <taxon>Bacteria</taxon>
        <taxon>Pseudomonadati</taxon>
        <taxon>Bacteroidota</taxon>
        <taxon>Flavobacteriia</taxon>
        <taxon>Flavobacteriales</taxon>
        <taxon>Flavobacteriaceae</taxon>
        <taxon>Flavobacterium</taxon>
    </lineage>
</organism>
<evidence type="ECO:0000313" key="14">
    <source>
        <dbReference type="Proteomes" id="UP000245429"/>
    </source>
</evidence>
<evidence type="ECO:0000256" key="5">
    <source>
        <dbReference type="ARBA" id="ARBA00022737"/>
    </source>
</evidence>
<keyword evidence="9" id="KW-0675">Receptor</keyword>
<keyword evidence="6" id="KW-1133">Transmembrane helix</keyword>
<evidence type="ECO:0000256" key="7">
    <source>
        <dbReference type="ARBA" id="ARBA00023136"/>
    </source>
</evidence>
<dbReference type="Proteomes" id="UP000245429">
    <property type="component" value="Chromosome"/>
</dbReference>
<evidence type="ECO:0000256" key="2">
    <source>
        <dbReference type="ARBA" id="ARBA00022614"/>
    </source>
</evidence>
<evidence type="ECO:0000313" key="13">
    <source>
        <dbReference type="EMBL" id="AWM12418.1"/>
    </source>
</evidence>
<dbReference type="InterPro" id="IPR013783">
    <property type="entry name" value="Ig-like_fold"/>
</dbReference>
<dbReference type="InterPro" id="IPR007110">
    <property type="entry name" value="Ig-like_dom"/>
</dbReference>
<evidence type="ECO:0000256" key="10">
    <source>
        <dbReference type="ARBA" id="ARBA00023180"/>
    </source>
</evidence>
<evidence type="ECO:0008006" key="15">
    <source>
        <dbReference type="Google" id="ProtNLM"/>
    </source>
</evidence>
<dbReference type="GO" id="GO:0030313">
    <property type="term" value="C:cell envelope"/>
    <property type="evidence" value="ECO:0007669"/>
    <property type="project" value="UniProtKB-SubCell"/>
</dbReference>
<dbReference type="SUPFAM" id="SSF48726">
    <property type="entry name" value="Immunoglobulin"/>
    <property type="match status" value="1"/>
</dbReference>
<evidence type="ECO:0000256" key="1">
    <source>
        <dbReference type="ARBA" id="ARBA00004167"/>
    </source>
</evidence>
<evidence type="ECO:0000256" key="4">
    <source>
        <dbReference type="ARBA" id="ARBA00022729"/>
    </source>
</evidence>
<dbReference type="InterPro" id="IPR036179">
    <property type="entry name" value="Ig-like_dom_sf"/>
</dbReference>
<dbReference type="SUPFAM" id="SSF53300">
    <property type="entry name" value="vWA-like"/>
    <property type="match status" value="1"/>
</dbReference>
<evidence type="ECO:0000256" key="9">
    <source>
        <dbReference type="ARBA" id="ARBA00023170"/>
    </source>
</evidence>
<dbReference type="InterPro" id="IPR036465">
    <property type="entry name" value="vWFA_dom_sf"/>
</dbReference>
<dbReference type="InterPro" id="IPR032675">
    <property type="entry name" value="LRR_dom_sf"/>
</dbReference>
<keyword evidence="7" id="KW-0472">Membrane</keyword>
<dbReference type="Gene3D" id="2.60.40.10">
    <property type="entry name" value="Immunoglobulins"/>
    <property type="match status" value="1"/>
</dbReference>
<dbReference type="SUPFAM" id="SSF52058">
    <property type="entry name" value="L domain-like"/>
    <property type="match status" value="1"/>
</dbReference>
<keyword evidence="4" id="KW-0732">Signal</keyword>
<keyword evidence="3" id="KW-0812">Transmembrane</keyword>
<dbReference type="PANTHER" id="PTHR48060">
    <property type="entry name" value="DNA DAMAGE-REPAIR/TOLERATION PROTEIN DRT100"/>
    <property type="match status" value="1"/>
</dbReference>
<dbReference type="EMBL" id="CP029463">
    <property type="protein sequence ID" value="AWM12418.1"/>
    <property type="molecule type" value="Genomic_DNA"/>
</dbReference>
<keyword evidence="5" id="KW-0677">Repeat</keyword>
<protein>
    <recommendedName>
        <fullName evidence="15">VWFA domain-containing protein</fullName>
    </recommendedName>
</protein>
<dbReference type="FunFam" id="3.80.10.10:FF:000413">
    <property type="entry name" value="Inactive leucine-rich repeat receptor-like protein kinase"/>
    <property type="match status" value="1"/>
</dbReference>
<evidence type="ECO:0000259" key="11">
    <source>
        <dbReference type="PROSITE" id="PS50234"/>
    </source>
</evidence>
<keyword evidence="2" id="KW-0433">Leucine-rich repeat</keyword>
<dbReference type="Gene3D" id="2.60.120.260">
    <property type="entry name" value="Galactose-binding domain-like"/>
    <property type="match status" value="1"/>
</dbReference>
<feature type="domain" description="Ig-like" evidence="12">
    <location>
        <begin position="325"/>
        <end position="415"/>
    </location>
</feature>
<feature type="domain" description="VWFA" evidence="11">
    <location>
        <begin position="877"/>
        <end position="1069"/>
    </location>
</feature>
<dbReference type="InterPro" id="IPR053211">
    <property type="entry name" value="DNA_repair-toleration"/>
</dbReference>
<accession>A0A2U8QQT1</accession>
<reference evidence="13 14" key="1">
    <citation type="submission" date="2018-05" db="EMBL/GenBank/DDBJ databases">
        <title>Flavobacterium sp. MEBiC07310.</title>
        <authorList>
            <person name="Baek K."/>
        </authorList>
    </citation>
    <scope>NUCLEOTIDE SEQUENCE [LARGE SCALE GENOMIC DNA]</scope>
    <source>
        <strain evidence="13 14">MEBiC07310</strain>
    </source>
</reference>
<dbReference type="PROSITE" id="PS50234">
    <property type="entry name" value="VWFA"/>
    <property type="match status" value="1"/>
</dbReference>
<evidence type="ECO:0000256" key="8">
    <source>
        <dbReference type="ARBA" id="ARBA00023157"/>
    </source>
</evidence>
<dbReference type="KEGG" id="fse:DI487_00015"/>
<keyword evidence="8" id="KW-1015">Disulfide bond</keyword>
<evidence type="ECO:0000259" key="12">
    <source>
        <dbReference type="PROSITE" id="PS50835"/>
    </source>
</evidence>
<dbReference type="PANTHER" id="PTHR48060:SF21">
    <property type="entry name" value="L DOMAIN-LIKE PROTEIN"/>
    <property type="match status" value="1"/>
</dbReference>
<sequence length="1330" mass="148179">MFAQVPQSEKDALIAFYNSTNGDNWTNTINQNGAWPVNDPLADVTSWNSSTGTGWYGVTVLNGHVTSLSLVQNNLIGDITDLSDLVNLEYLDLKNSDLTDSNLLFPTWITNKTSLKYLDLINCDFSGPFPNLSNLVNLETLNLFDDYDSTTMPSWLNSLSNLKHLELRNVNLSGPISNIFSLNALEHLNLSFNDLSGGIPSNINLLTNLRDLTLSVNNLSGTIPVELMQIQSLQFISLASNHFSGSIPTEIGQLTNLTALALDNNNFTGTLPVELSQLTNLYFISATHNNFEGEVPAINIVIHPQINQGSFFIDYNKFTFKDIEPTFNDYETNLTHFRYDNQAKVDAVRNDVVSEGTSYTMTMHEDGNYSANEQYQWYKGVYPNGVAIAGATTRQYTINPVSLTDSGSYYCLSDHPTITKPGVLFKDIVLEREQINLTVTASAASCTETNPNSATVNELLVDLLTHLIQRKLAGDSDMDIEGSTPPELMALAPYVTDPDPVAIYNFTSSVYANGNVDAIQFSFSPHSGYDVLIDSEDFNSLNNLNSGNFQFDLSGYINADEELQNIAYTYNIFDIKRSIVKHLEFCPDQLVSCTATNPYTDDVVELFLSLINDMTSILQGGGTIDSSYNSVYLQNLAPYITINNPGIYNFNYDSNLGIFQFSFTNTTSSPNYDVWVQSGSMGGILDNLDTSTYIDSDTFLDYVGGWSSSGNDAAKFYIRNINFCPDALINCAVTNPHSTTINKLLVNLLSHLIQRKLAGDSDQDIEGSTPLELIALAPYVTDMDPVAIYNFVSTYNSYNQLTSISFSFSIDHLLDISIGGGNFYGINGNNFQFDLSNYSDPEQEIIIDAYAYDNFLIKNGIIKHIEFCPDELFCKHHIAIVVDESGSIDDREAFKIRKQIKSFIEKQAADNDGLGANIYVSLIGLSDSDTFDRTDDDQLLNVKVTGQGANPNINLFNDWLLNYRGRDYTSPGISPSSDYWKSGLDVALATDAELVILITDGCETDNAVELKETVRMFNNNLGGTNNTNDPIPHLYVIGLNEGFYVDTDTNPYSKSSLAHNEDPNYNSELVASVSLTSRVASNLRTSLKYLMEYTGTDFPVNDKYKFIYRPVTAGGVYEMVDYYGAEDFRFFTDEINYLSNGLVDEVSPATCGDPIPLEVCNNCINFKLDIGQKYIISAWVKEEQRIQVPTYSNAEIQISFRDENDYPISGSLTVCGTSGDIIDGWQRIFKEFTVPQGAAYIDIELVNKSQVTPLPIYFDDIRIHPKDGSMKSFVYDPETFRLMSELDENNYSTFYEYDNEGGLIRVKKETSRGVKTIQETRSGNFIFKEE</sequence>
<dbReference type="InterPro" id="IPR001611">
    <property type="entry name" value="Leu-rich_rpt"/>
</dbReference>
<dbReference type="GO" id="GO:0016020">
    <property type="term" value="C:membrane"/>
    <property type="evidence" value="ECO:0007669"/>
    <property type="project" value="UniProtKB-SubCell"/>
</dbReference>
<name>A0A2U8QQT1_9FLAO</name>